<dbReference type="EMBL" id="LK996017">
    <property type="protein sequence ID" value="CDX02374.1"/>
    <property type="molecule type" value="Genomic_DNA"/>
</dbReference>
<name>A0A098B0I1_DESHA</name>
<dbReference type="PANTHER" id="PTHR32329:SF2">
    <property type="entry name" value="BIFUNCTIONAL PROTEIN [INCLUDES 2-HYDROXYACYL-COA DEHYDRATASE (N-TER) AND ITS ACTIVATOR DOMAIN (C_TERM)"/>
    <property type="match status" value="1"/>
</dbReference>
<dbReference type="InterPro" id="IPR010327">
    <property type="entry name" value="FldB/FldC_alpha/beta"/>
</dbReference>
<organism evidence="1">
    <name type="scientific">Desulfitobacterium hafniense</name>
    <name type="common">Desulfitobacterium frappieri</name>
    <dbReference type="NCBI Taxonomy" id="49338"/>
    <lineage>
        <taxon>Bacteria</taxon>
        <taxon>Bacillati</taxon>
        <taxon>Bacillota</taxon>
        <taxon>Clostridia</taxon>
        <taxon>Eubacteriales</taxon>
        <taxon>Desulfitobacteriaceae</taxon>
        <taxon>Desulfitobacterium</taxon>
    </lineage>
</organism>
<accession>A0A098B0I1</accession>
<sequence length="379" mass="41867">MKVTFPHMGNAWIVIQALLENLAVDYVVPPPNSKETLNIGTQLAPESFCLPLKLNLGNFVQAAAQGADTALITGGIGPCRFGYYGEMEREILQEAGYPFDVITLEPPDGSLLGLAERIRKLAGAKNTWNRILKAMLFAYRKSVVLDQIEDRFHGFRPLVRDAKLADHLYEEAKGRLAQAMTDQGMKDVLQWLKEEMEQKLGNSAGYEGEELLKIAVVGEIYTLLEPFISMDVEKELGNLGAAVDRSIYLSGWVGQHVFRSLAQGYRPLKSYYSLAKPYLGHFVGGHAQETIGAAIKFAQEGYDGVVQLLPLGCMPEIVASSILPKVQEDYGIPIMTLTVDEHTGKAGVQTRIEAFVDLLERSRLKRRVNNEGVLDLAGK</sequence>
<dbReference type="RefSeq" id="WP_208925709.1">
    <property type="nucleotide sequence ID" value="NZ_LK996017.1"/>
</dbReference>
<dbReference type="Gene3D" id="3.40.50.11900">
    <property type="match status" value="1"/>
</dbReference>
<proteinExistence type="predicted"/>
<dbReference type="PATRIC" id="fig|49338.4.peg.2672"/>
<gene>
    <name evidence="1" type="ORF">DPCES_2487</name>
</gene>
<protein>
    <submittedName>
        <fullName evidence="1">CoA enzyme activase</fullName>
    </submittedName>
</protein>
<dbReference type="AlphaFoldDB" id="A0A098B0I1"/>
<dbReference type="PANTHER" id="PTHR32329">
    <property type="entry name" value="BIFUNCTIONAL PROTEIN [INCLUDES 2-HYDROXYACYL-COA DEHYDRATASE (N-TER) AND ITS ACTIVATOR DOMAIN (C_TERM)-RELATED"/>
    <property type="match status" value="1"/>
</dbReference>
<reference evidence="1" key="1">
    <citation type="submission" date="2014-07" db="EMBL/GenBank/DDBJ databases">
        <authorList>
            <person name="Hornung V.Bastian."/>
        </authorList>
    </citation>
    <scope>NUCLEOTIDE SEQUENCE</scope>
    <source>
        <strain evidence="1">PCE-S</strain>
    </source>
</reference>
<dbReference type="InterPro" id="IPR051805">
    <property type="entry name" value="Dehydratase_Activator_Redct"/>
</dbReference>
<evidence type="ECO:0000313" key="1">
    <source>
        <dbReference type="EMBL" id="CDX02374.1"/>
    </source>
</evidence>
<dbReference type="Pfam" id="PF06050">
    <property type="entry name" value="HGD-D"/>
    <property type="match status" value="1"/>
</dbReference>